<dbReference type="Ensembl" id="ENSRNOT00000096361.2">
    <property type="protein sequence ID" value="ENSRNOP00000087223.1"/>
    <property type="gene ID" value="ENSRNOG00000025069.7"/>
</dbReference>
<evidence type="ECO:0000313" key="16">
    <source>
        <dbReference type="Proteomes" id="UP000002494"/>
    </source>
</evidence>
<evidence type="ECO:0000256" key="4">
    <source>
        <dbReference type="ARBA" id="ARBA00022729"/>
    </source>
</evidence>
<dbReference type="PROSITE" id="PS50835">
    <property type="entry name" value="IG_LIKE"/>
    <property type="match status" value="2"/>
</dbReference>
<accession>A0A8I6A5H0</accession>
<feature type="region of interest" description="Disordered" evidence="12">
    <location>
        <begin position="524"/>
        <end position="557"/>
    </location>
</feature>
<evidence type="ECO:0000256" key="9">
    <source>
        <dbReference type="ARBA" id="ARBA00023157"/>
    </source>
</evidence>
<feature type="region of interest" description="Disordered" evidence="12">
    <location>
        <begin position="292"/>
        <end position="318"/>
    </location>
</feature>
<dbReference type="AGR" id="RGD:1308341"/>
<evidence type="ECO:0000256" key="3">
    <source>
        <dbReference type="ARBA" id="ARBA00022692"/>
    </source>
</evidence>
<keyword evidence="9" id="KW-1015">Disulfide bond</keyword>
<feature type="region of interest" description="Disordered" evidence="12">
    <location>
        <begin position="579"/>
        <end position="600"/>
    </location>
</feature>
<feature type="domain" description="Ig-like" evidence="14">
    <location>
        <begin position="158"/>
        <end position="240"/>
    </location>
</feature>
<dbReference type="Proteomes" id="UP000002494">
    <property type="component" value="Chromosome 13"/>
</dbReference>
<evidence type="ECO:0000256" key="7">
    <source>
        <dbReference type="ARBA" id="ARBA00023130"/>
    </source>
</evidence>
<feature type="region of interest" description="Disordered" evidence="12">
    <location>
        <begin position="660"/>
        <end position="681"/>
    </location>
</feature>
<name>A0A8I6A5H0_RAT</name>
<evidence type="ECO:0000256" key="2">
    <source>
        <dbReference type="ARBA" id="ARBA00022588"/>
    </source>
</evidence>
<dbReference type="GO" id="GO:0006955">
    <property type="term" value="P:immune response"/>
    <property type="evidence" value="ECO:0000318"/>
    <property type="project" value="GO_Central"/>
</dbReference>
<dbReference type="GeneTree" id="ENSGT01030000234540"/>
<keyword evidence="5" id="KW-0391">Immunity</keyword>
<dbReference type="RGD" id="1308341">
    <property type="gene designation" value="Ly9"/>
</dbReference>
<dbReference type="Pfam" id="PF07686">
    <property type="entry name" value="V-set"/>
    <property type="match status" value="2"/>
</dbReference>
<keyword evidence="16" id="KW-1185">Reference proteome</keyword>
<feature type="compositionally biased region" description="Polar residues" evidence="12">
    <location>
        <begin position="661"/>
        <end position="681"/>
    </location>
</feature>
<dbReference type="Pfam" id="PF13895">
    <property type="entry name" value="Ig_2"/>
    <property type="match status" value="1"/>
</dbReference>
<dbReference type="AlphaFoldDB" id="A0A8I6A5H0"/>
<dbReference type="FunFam" id="2.60.40.10:FF:000820">
    <property type="entry name" value="SLAM family member 7"/>
    <property type="match status" value="2"/>
</dbReference>
<evidence type="ECO:0000256" key="8">
    <source>
        <dbReference type="ARBA" id="ARBA00023136"/>
    </source>
</evidence>
<dbReference type="OMA" id="IEHITWS"/>
<keyword evidence="8 13" id="KW-0472">Membrane</keyword>
<dbReference type="OrthoDB" id="9835793at2759"/>
<reference evidence="15" key="1">
    <citation type="submission" date="2024-01" db="EMBL/GenBank/DDBJ databases">
        <title>GRCr8: a new rat reference genome assembly contstructed from accurate long reads and long range scaffolding.</title>
        <authorList>
            <person name="Doris P.A."/>
            <person name="Kalbfleisch T."/>
            <person name="Li K."/>
            <person name="Howe K."/>
            <person name="Wood J."/>
        </authorList>
    </citation>
    <scope>NUCLEOTIDE SEQUENCE [LARGE SCALE GENOMIC DNA]</scope>
    <source>
        <strain evidence="15">Brown Norway</strain>
    </source>
</reference>
<dbReference type="InterPro" id="IPR013783">
    <property type="entry name" value="Ig-like_fold"/>
</dbReference>
<keyword evidence="4" id="KW-0732">Signal</keyword>
<feature type="compositionally biased region" description="Basic and acidic residues" evidence="12">
    <location>
        <begin position="306"/>
        <end position="317"/>
    </location>
</feature>
<keyword evidence="3 13" id="KW-0812">Transmembrane</keyword>
<dbReference type="CDD" id="cd16842">
    <property type="entry name" value="Ig_SLAM-like_N"/>
    <property type="match status" value="1"/>
</dbReference>
<keyword evidence="2" id="KW-0399">Innate immunity</keyword>
<reference evidence="15" key="2">
    <citation type="submission" date="2025-08" db="UniProtKB">
        <authorList>
            <consortium name="Ensembl"/>
        </authorList>
    </citation>
    <scope>IDENTIFICATION</scope>
    <source>
        <strain evidence="15">Brown Norway</strain>
    </source>
</reference>
<protein>
    <submittedName>
        <fullName evidence="15">Lymphocyte antigen 9</fullName>
    </submittedName>
</protein>
<evidence type="ECO:0000313" key="17">
    <source>
        <dbReference type="RGD" id="1308341"/>
    </source>
</evidence>
<feature type="domain" description="Ig-like" evidence="14">
    <location>
        <begin position="363"/>
        <end position="441"/>
    </location>
</feature>
<comment type="subcellular location">
    <subcellularLocation>
        <location evidence="1">Membrane</location>
        <topology evidence="1">Single-pass type I membrane protein</topology>
    </subcellularLocation>
</comment>
<proteinExistence type="predicted"/>
<dbReference type="PANTHER" id="PTHR12080">
    <property type="entry name" value="SIGNALING LYMPHOCYTIC ACTIVATION MOLECULE"/>
    <property type="match status" value="1"/>
</dbReference>
<dbReference type="Gene3D" id="2.60.40.10">
    <property type="entry name" value="Immunoglobulins"/>
    <property type="match status" value="4"/>
</dbReference>
<dbReference type="InterPro" id="IPR003599">
    <property type="entry name" value="Ig_sub"/>
</dbReference>
<dbReference type="PANTHER" id="PTHR12080:SF114">
    <property type="entry name" value="T-LYMPHOCYTE SURFACE ANTIGEN LY-9"/>
    <property type="match status" value="1"/>
</dbReference>
<dbReference type="FunFam" id="2.60.40.10:FF:000470">
    <property type="entry name" value="SLAM family member 7"/>
    <property type="match status" value="2"/>
</dbReference>
<sequence>MADLKRYWCERALDAFSEKTRKSQQQIFSPILWIPLLFLLMGLGASGKETPPRVISGILGGSVTFPLNISINAEIELITWTYLSKTLVLAITSRSGITILLKEYSGRLNISQDGYSLCMSNLTKSDSGSYQAQIIQKNVDHTVRNEFILHIYEQLQEPQVTVKSMTSSENDSCTVTLICTVNGSKDGVQYSWIQKDTHNKTSHESHILRVSPSACDPDLPYTCTARNPVSQNSSQPVRVRQFCTGTSRKKTTGKTVIGILGEPVTLSLEFPASEETKNVVWVFNTSVISQEPKGAATVDPHRHKSKSSEERRLRISDQDSSLKISQLKMEDTGPYHAYVCSETSRGPSVRHFTLLVYQRLKKPNVTQSPVHMTNGICEVVLTCSVEGGEKDVRYTWMPLQKETVMSQGKSHLNVSWKIGERLPNFTCTTHNPVSNSSRQLSSGSLCSGPERNKRLWILLLLGLFLGMLIGGCFILKKRKLCEGSSLAIRNSQAKVPAEIPETPAGHIGFSVLSQQYEKLDMPAKTIRHHSTSTSDTSSESSATTEEDDEKTRMHSTVNGRSQVYDLFTQEDIAHDLASEGQAEYEAVSPDDKVAKSMDEEDTAYTQESLIVQGKNPLPQKKEGSNTIYCSIQKHKTGENPLPQKKEGSNTIYCSLQKHKTMVQTPQQDTESPETPTYENFT</sequence>
<dbReference type="SMART" id="SM00409">
    <property type="entry name" value="IG"/>
    <property type="match status" value="3"/>
</dbReference>
<dbReference type="InterPro" id="IPR007110">
    <property type="entry name" value="Ig-like_dom"/>
</dbReference>
<feature type="compositionally biased region" description="Low complexity" evidence="12">
    <location>
        <begin position="531"/>
        <end position="543"/>
    </location>
</feature>
<dbReference type="GO" id="GO:0032740">
    <property type="term" value="P:positive regulation of interleukin-17 production"/>
    <property type="evidence" value="ECO:0007669"/>
    <property type="project" value="Ensembl"/>
</dbReference>
<dbReference type="GeneID" id="289227"/>
<feature type="transmembrane region" description="Helical" evidence="13">
    <location>
        <begin position="455"/>
        <end position="475"/>
    </location>
</feature>
<reference evidence="15" key="3">
    <citation type="submission" date="2025-09" db="UniProtKB">
        <authorList>
            <consortium name="Ensembl"/>
        </authorList>
    </citation>
    <scope>IDENTIFICATION</scope>
    <source>
        <strain evidence="15">Brown Norway</strain>
    </source>
</reference>
<evidence type="ECO:0000256" key="5">
    <source>
        <dbReference type="ARBA" id="ARBA00022859"/>
    </source>
</evidence>
<evidence type="ECO:0000256" key="6">
    <source>
        <dbReference type="ARBA" id="ARBA00022989"/>
    </source>
</evidence>
<evidence type="ECO:0000313" key="15">
    <source>
        <dbReference type="Ensembl" id="ENSRNOP00000087223.1"/>
    </source>
</evidence>
<evidence type="ECO:0000256" key="1">
    <source>
        <dbReference type="ARBA" id="ARBA00004479"/>
    </source>
</evidence>
<keyword evidence="10" id="KW-0325">Glycoprotein</keyword>
<dbReference type="InterPro" id="IPR015631">
    <property type="entry name" value="CD2/SLAM_rcpt"/>
</dbReference>
<evidence type="ECO:0000256" key="10">
    <source>
        <dbReference type="ARBA" id="ARBA00023180"/>
    </source>
</evidence>
<dbReference type="CTD" id="4063"/>
<dbReference type="SUPFAM" id="SSF48726">
    <property type="entry name" value="Immunoglobulin"/>
    <property type="match status" value="4"/>
</dbReference>
<keyword evidence="6 13" id="KW-1133">Transmembrane helix</keyword>
<dbReference type="GO" id="GO:0009897">
    <property type="term" value="C:external side of plasma membrane"/>
    <property type="evidence" value="ECO:0000318"/>
    <property type="project" value="GO_Central"/>
</dbReference>
<dbReference type="RefSeq" id="XP_063128199.1">
    <property type="nucleotide sequence ID" value="XM_063272129.1"/>
</dbReference>
<evidence type="ECO:0000256" key="11">
    <source>
        <dbReference type="ARBA" id="ARBA00023319"/>
    </source>
</evidence>
<dbReference type="FunCoup" id="A0A8I6A5H0">
    <property type="interactions" value="133"/>
</dbReference>
<dbReference type="GO" id="GO:0042110">
    <property type="term" value="P:T cell activation"/>
    <property type="evidence" value="ECO:0000318"/>
    <property type="project" value="GO_Central"/>
</dbReference>
<evidence type="ECO:0000256" key="12">
    <source>
        <dbReference type="SAM" id="MobiDB-lite"/>
    </source>
</evidence>
<gene>
    <name evidence="15 17" type="primary">Ly9</name>
</gene>
<keyword evidence="11" id="KW-0393">Immunoglobulin domain</keyword>
<organism evidence="15 16">
    <name type="scientific">Rattus norvegicus</name>
    <name type="common">Rat</name>
    <dbReference type="NCBI Taxonomy" id="10116"/>
    <lineage>
        <taxon>Eukaryota</taxon>
        <taxon>Metazoa</taxon>
        <taxon>Chordata</taxon>
        <taxon>Craniata</taxon>
        <taxon>Vertebrata</taxon>
        <taxon>Euteleostomi</taxon>
        <taxon>Mammalia</taxon>
        <taxon>Eutheria</taxon>
        <taxon>Euarchontoglires</taxon>
        <taxon>Glires</taxon>
        <taxon>Rodentia</taxon>
        <taxon>Myomorpha</taxon>
        <taxon>Muroidea</taxon>
        <taxon>Muridae</taxon>
        <taxon>Murinae</taxon>
        <taxon>Rattus</taxon>
    </lineage>
</organism>
<dbReference type="GO" id="GO:0072540">
    <property type="term" value="P:T-helper 17 cell lineage commitment"/>
    <property type="evidence" value="ECO:0007669"/>
    <property type="project" value="Ensembl"/>
</dbReference>
<dbReference type="InterPro" id="IPR036179">
    <property type="entry name" value="Ig-like_dom_sf"/>
</dbReference>
<dbReference type="InterPro" id="IPR013106">
    <property type="entry name" value="Ig_V-set"/>
</dbReference>
<evidence type="ECO:0000256" key="13">
    <source>
        <dbReference type="SAM" id="Phobius"/>
    </source>
</evidence>
<evidence type="ECO:0000259" key="14">
    <source>
        <dbReference type="PROSITE" id="PS50835"/>
    </source>
</evidence>
<dbReference type="GO" id="GO:0045087">
    <property type="term" value="P:innate immune response"/>
    <property type="evidence" value="ECO:0007669"/>
    <property type="project" value="UniProtKB-KW"/>
</dbReference>
<keyword evidence="7" id="KW-1064">Adaptive immunity</keyword>
<feature type="transmembrane region" description="Helical" evidence="13">
    <location>
        <begin position="27"/>
        <end position="45"/>
    </location>
</feature>